<dbReference type="SUPFAM" id="SSF54909">
    <property type="entry name" value="Dimeric alpha+beta barrel"/>
    <property type="match status" value="1"/>
</dbReference>
<sequence>MTTISTEHPCVTLINVFTVDPDRQEELVALLIQATESVMKKFPGFLSANFHQSLDGTKVVNYAQWKDEEAFSRMLKDPEALVHMKKAEEIAEQYDPTLYQVVYTSLDI</sequence>
<feature type="domain" description="ABM" evidence="1">
    <location>
        <begin position="11"/>
        <end position="106"/>
    </location>
</feature>
<dbReference type="PATRIC" id="fig|1441095.3.peg.4403"/>
<evidence type="ECO:0000313" key="2">
    <source>
        <dbReference type="EMBL" id="ALC83542.1"/>
    </source>
</evidence>
<accession>A0A0M3RAP9</accession>
<evidence type="ECO:0000259" key="1">
    <source>
        <dbReference type="PROSITE" id="PS51725"/>
    </source>
</evidence>
<keyword evidence="2" id="KW-0560">Oxidoreductase</keyword>
<dbReference type="Pfam" id="PF03992">
    <property type="entry name" value="ABM"/>
    <property type="match status" value="1"/>
</dbReference>
<dbReference type="GO" id="GO:0004497">
    <property type="term" value="F:monooxygenase activity"/>
    <property type="evidence" value="ECO:0007669"/>
    <property type="project" value="UniProtKB-KW"/>
</dbReference>
<proteinExistence type="predicted"/>
<reference evidence="3" key="1">
    <citation type="submission" date="2015-08" db="EMBL/GenBank/DDBJ databases">
        <title>Genome sequencing project for genomic taxonomy and phylogenomics of Bacillus-like bacteria.</title>
        <authorList>
            <person name="Liu B."/>
            <person name="Wang J."/>
            <person name="Zhu Y."/>
            <person name="Liu G."/>
            <person name="Chen Q."/>
            <person name="Chen Z."/>
            <person name="Lan J."/>
            <person name="Che J."/>
            <person name="Ge C."/>
            <person name="Shi H."/>
            <person name="Pan Z."/>
            <person name="Liu X."/>
        </authorList>
    </citation>
    <scope>NUCLEOTIDE SEQUENCE [LARGE SCALE GENOMIC DNA]</scope>
    <source>
        <strain evidence="3">FJAT-4402</strain>
    </source>
</reference>
<name>A0A0M3RAP9_9BACI</name>
<dbReference type="Gene3D" id="3.30.70.100">
    <property type="match status" value="1"/>
</dbReference>
<dbReference type="PROSITE" id="PS51725">
    <property type="entry name" value="ABM"/>
    <property type="match status" value="1"/>
</dbReference>
<dbReference type="OrthoDB" id="1494517at2"/>
<dbReference type="STRING" id="1441095.AM592_19900"/>
<gene>
    <name evidence="2" type="ORF">AM592_19900</name>
</gene>
<evidence type="ECO:0000313" key="3">
    <source>
        <dbReference type="Proteomes" id="UP000067625"/>
    </source>
</evidence>
<dbReference type="AlphaFoldDB" id="A0A0M3RAP9"/>
<dbReference type="RefSeq" id="WP_053605394.1">
    <property type="nucleotide sequence ID" value="NZ_CP012600.1"/>
</dbReference>
<protein>
    <submittedName>
        <fullName evidence="2">Antibiotic biosynthesis monooxygenase</fullName>
    </submittedName>
</protein>
<reference evidence="2 3" key="2">
    <citation type="journal article" date="2016" name="Int. J. Syst. Evol. Microbiol.">
        <title>Bacillus gobiensis sp. nov., isolated from a soil sample.</title>
        <authorList>
            <person name="Liu B."/>
            <person name="Liu G.H."/>
            <person name="Cetin S."/>
            <person name="Schumann P."/>
            <person name="Pan Z.Z."/>
            <person name="Chen Q.Q."/>
        </authorList>
    </citation>
    <scope>NUCLEOTIDE SEQUENCE [LARGE SCALE GENOMIC DNA]</scope>
    <source>
        <strain evidence="2 3">FJAT-4402</strain>
    </source>
</reference>
<keyword evidence="2" id="KW-0503">Monooxygenase</keyword>
<dbReference type="EMBL" id="CP012600">
    <property type="protein sequence ID" value="ALC83542.1"/>
    <property type="molecule type" value="Genomic_DNA"/>
</dbReference>
<dbReference type="InterPro" id="IPR011008">
    <property type="entry name" value="Dimeric_a/b-barrel"/>
</dbReference>
<dbReference type="Proteomes" id="UP000067625">
    <property type="component" value="Chromosome"/>
</dbReference>
<dbReference type="InterPro" id="IPR007138">
    <property type="entry name" value="ABM_dom"/>
</dbReference>
<keyword evidence="3" id="KW-1185">Reference proteome</keyword>
<organism evidence="2 3">
    <name type="scientific">Bacillus gobiensis</name>
    <dbReference type="NCBI Taxonomy" id="1441095"/>
    <lineage>
        <taxon>Bacteria</taxon>
        <taxon>Bacillati</taxon>
        <taxon>Bacillota</taxon>
        <taxon>Bacilli</taxon>
        <taxon>Bacillales</taxon>
        <taxon>Bacillaceae</taxon>
        <taxon>Bacillus</taxon>
    </lineage>
</organism>